<protein>
    <submittedName>
        <fullName evidence="1">Uncharacterized protein</fullName>
    </submittedName>
</protein>
<dbReference type="EMBL" id="GBXM01006239">
    <property type="protein sequence ID" value="JAI02339.1"/>
    <property type="molecule type" value="Transcribed_RNA"/>
</dbReference>
<name>A0A0E9XKX3_ANGAN</name>
<reference evidence="1" key="2">
    <citation type="journal article" date="2015" name="Fish Shellfish Immunol.">
        <title>Early steps in the European eel (Anguilla anguilla)-Vibrio vulnificus interaction in the gills: Role of the RtxA13 toxin.</title>
        <authorList>
            <person name="Callol A."/>
            <person name="Pajuelo D."/>
            <person name="Ebbesson L."/>
            <person name="Teles M."/>
            <person name="MacKenzie S."/>
            <person name="Amaro C."/>
        </authorList>
    </citation>
    <scope>NUCLEOTIDE SEQUENCE</scope>
</reference>
<accession>A0A0E9XKX3</accession>
<evidence type="ECO:0000313" key="1">
    <source>
        <dbReference type="EMBL" id="JAI02339.1"/>
    </source>
</evidence>
<sequence>MFFTSTKLIFVLFQRLASKQTATLN</sequence>
<reference evidence="1" key="1">
    <citation type="submission" date="2014-11" db="EMBL/GenBank/DDBJ databases">
        <authorList>
            <person name="Amaro Gonzalez C."/>
        </authorList>
    </citation>
    <scope>NUCLEOTIDE SEQUENCE</scope>
</reference>
<dbReference type="AlphaFoldDB" id="A0A0E9XKX3"/>
<organism evidence="1">
    <name type="scientific">Anguilla anguilla</name>
    <name type="common">European freshwater eel</name>
    <name type="synonym">Muraena anguilla</name>
    <dbReference type="NCBI Taxonomy" id="7936"/>
    <lineage>
        <taxon>Eukaryota</taxon>
        <taxon>Metazoa</taxon>
        <taxon>Chordata</taxon>
        <taxon>Craniata</taxon>
        <taxon>Vertebrata</taxon>
        <taxon>Euteleostomi</taxon>
        <taxon>Actinopterygii</taxon>
        <taxon>Neopterygii</taxon>
        <taxon>Teleostei</taxon>
        <taxon>Anguilliformes</taxon>
        <taxon>Anguillidae</taxon>
        <taxon>Anguilla</taxon>
    </lineage>
</organism>
<proteinExistence type="predicted"/>